<dbReference type="AlphaFoldDB" id="A0ABD0U9P7"/>
<name>A0ABD0U9P7_DENTH</name>
<evidence type="ECO:0000256" key="1">
    <source>
        <dbReference type="SAM" id="MobiDB-lite"/>
    </source>
</evidence>
<dbReference type="EMBL" id="JANQDX010000018">
    <property type="protein sequence ID" value="KAL0907121.1"/>
    <property type="molecule type" value="Genomic_DNA"/>
</dbReference>
<gene>
    <name evidence="2" type="ORF">M5K25_025665</name>
</gene>
<reference evidence="2 3" key="1">
    <citation type="journal article" date="2024" name="Plant Biotechnol. J.">
        <title>Dendrobium thyrsiflorum genome and its molecular insights into genes involved in important horticultural traits.</title>
        <authorList>
            <person name="Chen B."/>
            <person name="Wang J.Y."/>
            <person name="Zheng P.J."/>
            <person name="Li K.L."/>
            <person name="Liang Y.M."/>
            <person name="Chen X.F."/>
            <person name="Zhang C."/>
            <person name="Zhao X."/>
            <person name="He X."/>
            <person name="Zhang G.Q."/>
            <person name="Liu Z.J."/>
            <person name="Xu Q."/>
        </authorList>
    </citation>
    <scope>NUCLEOTIDE SEQUENCE [LARGE SCALE GENOMIC DNA]</scope>
    <source>
        <strain evidence="2">GZMU011</strain>
    </source>
</reference>
<feature type="region of interest" description="Disordered" evidence="1">
    <location>
        <begin position="328"/>
        <end position="373"/>
    </location>
</feature>
<accession>A0ABD0U9P7</accession>
<comment type="caution">
    <text evidence="2">The sequence shown here is derived from an EMBL/GenBank/DDBJ whole genome shotgun (WGS) entry which is preliminary data.</text>
</comment>
<feature type="compositionally biased region" description="Polar residues" evidence="1">
    <location>
        <begin position="350"/>
        <end position="359"/>
    </location>
</feature>
<evidence type="ECO:0000313" key="3">
    <source>
        <dbReference type="Proteomes" id="UP001552299"/>
    </source>
</evidence>
<protein>
    <submittedName>
        <fullName evidence="2">Uncharacterized protein</fullName>
    </submittedName>
</protein>
<keyword evidence="3" id="KW-1185">Reference proteome</keyword>
<evidence type="ECO:0000313" key="2">
    <source>
        <dbReference type="EMBL" id="KAL0907121.1"/>
    </source>
</evidence>
<dbReference type="Proteomes" id="UP001552299">
    <property type="component" value="Unassembled WGS sequence"/>
</dbReference>
<feature type="compositionally biased region" description="Basic residues" evidence="1">
    <location>
        <begin position="340"/>
        <end position="349"/>
    </location>
</feature>
<proteinExistence type="predicted"/>
<sequence length="423" mass="48213">MNLRLLRTSVSIPAAFLTLPSSLLRPAMIFRPFFLNSSSMFLLGRFSEVASEANPSERMISCTTKCRTVVFPSVPFTSANFNRASSLKALASPWFVPTFIRFPVLRTASRSLRNSLLLFRSSQAAWKNNAEKHNTVKANGRSNSKLKMLGATVDACSSYHCLRSTRLLDREKLTKQRKKTKQLKQCDNNKDNFFVKSSLSSYIPFETIYMFGEAALSKPQCLQTMLVLRDNLLAPLRHYTGMLALIPTDREKLAKQRKKSKHLKQCNSNKDNFFIKSSLSTYIPFVAIYRNLSSQIRHKLSYNINKKNFMLYFVSTVGLQEEQAQIPGRSCGMSSPVKQPIRRGQRLRRSWQSGSGSRTVKQESAADQEGGQDRYKKLDKFHDNLKNVIDTETKLKSIKYVILNFPSTRTIALNVPREPDFNT</sequence>
<organism evidence="2 3">
    <name type="scientific">Dendrobium thyrsiflorum</name>
    <name type="common">Pinecone-like raceme dendrobium</name>
    <name type="synonym">Orchid</name>
    <dbReference type="NCBI Taxonomy" id="117978"/>
    <lineage>
        <taxon>Eukaryota</taxon>
        <taxon>Viridiplantae</taxon>
        <taxon>Streptophyta</taxon>
        <taxon>Embryophyta</taxon>
        <taxon>Tracheophyta</taxon>
        <taxon>Spermatophyta</taxon>
        <taxon>Magnoliopsida</taxon>
        <taxon>Liliopsida</taxon>
        <taxon>Asparagales</taxon>
        <taxon>Orchidaceae</taxon>
        <taxon>Epidendroideae</taxon>
        <taxon>Malaxideae</taxon>
        <taxon>Dendrobiinae</taxon>
        <taxon>Dendrobium</taxon>
    </lineage>
</organism>